<keyword evidence="4 14" id="KW-1134">Transmembrane beta strand</keyword>
<name>A0A6S6ZA94_9BURK</name>
<keyword evidence="9" id="KW-0406">Ion transport</keyword>
<evidence type="ECO:0000256" key="8">
    <source>
        <dbReference type="ARBA" id="ARBA00023004"/>
    </source>
</evidence>
<evidence type="ECO:0000256" key="2">
    <source>
        <dbReference type="ARBA" id="ARBA00009810"/>
    </source>
</evidence>
<dbReference type="Pfam" id="PF00593">
    <property type="entry name" value="TonB_dep_Rec_b-barrel"/>
    <property type="match status" value="1"/>
</dbReference>
<feature type="chain" id="PRO_5028942751" evidence="16">
    <location>
        <begin position="28"/>
        <end position="704"/>
    </location>
</feature>
<keyword evidence="5" id="KW-0410">Iron transport</keyword>
<dbReference type="PANTHER" id="PTHR32552">
    <property type="entry name" value="FERRICHROME IRON RECEPTOR-RELATED"/>
    <property type="match status" value="1"/>
</dbReference>
<evidence type="ECO:0000256" key="1">
    <source>
        <dbReference type="ARBA" id="ARBA00004571"/>
    </source>
</evidence>
<protein>
    <submittedName>
        <fullName evidence="19">Vitamin B12 transporter BtuB</fullName>
    </submittedName>
</protein>
<evidence type="ECO:0000256" key="13">
    <source>
        <dbReference type="ARBA" id="ARBA00023237"/>
    </source>
</evidence>
<dbReference type="EMBL" id="CADIJO010000002">
    <property type="protein sequence ID" value="CAB3668057.1"/>
    <property type="molecule type" value="Genomic_DNA"/>
</dbReference>
<dbReference type="PROSITE" id="PS52016">
    <property type="entry name" value="TONB_DEPENDENT_REC_3"/>
    <property type="match status" value="1"/>
</dbReference>
<evidence type="ECO:0000256" key="14">
    <source>
        <dbReference type="PROSITE-ProRule" id="PRU01360"/>
    </source>
</evidence>
<feature type="signal peptide" evidence="16">
    <location>
        <begin position="1"/>
        <end position="27"/>
    </location>
</feature>
<keyword evidence="13 14" id="KW-0998">Cell outer membrane</keyword>
<evidence type="ECO:0000256" key="7">
    <source>
        <dbReference type="ARBA" id="ARBA00022729"/>
    </source>
</evidence>
<evidence type="ECO:0000256" key="9">
    <source>
        <dbReference type="ARBA" id="ARBA00023065"/>
    </source>
</evidence>
<dbReference type="PANTHER" id="PTHR32552:SF68">
    <property type="entry name" value="FERRICHROME OUTER MEMBRANE TRANSPORTER_PHAGE RECEPTOR"/>
    <property type="match status" value="1"/>
</dbReference>
<keyword evidence="7 16" id="KW-0732">Signal</keyword>
<dbReference type="Proteomes" id="UP000494111">
    <property type="component" value="Unassembled WGS sequence"/>
</dbReference>
<dbReference type="InterPro" id="IPR000531">
    <property type="entry name" value="Beta-barrel_TonB"/>
</dbReference>
<dbReference type="SUPFAM" id="SSF56935">
    <property type="entry name" value="Porins"/>
    <property type="match status" value="1"/>
</dbReference>
<proteinExistence type="inferred from homology"/>
<evidence type="ECO:0000313" key="20">
    <source>
        <dbReference type="Proteomes" id="UP000494111"/>
    </source>
</evidence>
<dbReference type="Gene3D" id="2.40.170.20">
    <property type="entry name" value="TonB-dependent receptor, beta-barrel domain"/>
    <property type="match status" value="1"/>
</dbReference>
<organism evidence="19 20">
    <name type="scientific">Achromobacter deleyi</name>
    <dbReference type="NCBI Taxonomy" id="1353891"/>
    <lineage>
        <taxon>Bacteria</taxon>
        <taxon>Pseudomonadati</taxon>
        <taxon>Pseudomonadota</taxon>
        <taxon>Betaproteobacteria</taxon>
        <taxon>Burkholderiales</taxon>
        <taxon>Alcaligenaceae</taxon>
        <taxon>Achromobacter</taxon>
    </lineage>
</organism>
<comment type="similarity">
    <text evidence="2 14 15">Belongs to the TonB-dependent receptor family.</text>
</comment>
<evidence type="ECO:0000256" key="16">
    <source>
        <dbReference type="SAM" id="SignalP"/>
    </source>
</evidence>
<evidence type="ECO:0000256" key="4">
    <source>
        <dbReference type="ARBA" id="ARBA00022452"/>
    </source>
</evidence>
<keyword evidence="12" id="KW-0675">Receptor</keyword>
<dbReference type="GO" id="GO:0015344">
    <property type="term" value="F:siderophore uptake transmembrane transporter activity"/>
    <property type="evidence" value="ECO:0007669"/>
    <property type="project" value="TreeGrafter"/>
</dbReference>
<dbReference type="CDD" id="cd01347">
    <property type="entry name" value="ligand_gated_channel"/>
    <property type="match status" value="1"/>
</dbReference>
<evidence type="ECO:0000256" key="6">
    <source>
        <dbReference type="ARBA" id="ARBA00022692"/>
    </source>
</evidence>
<keyword evidence="10 15" id="KW-0798">TonB box</keyword>
<keyword evidence="11 14" id="KW-0472">Membrane</keyword>
<dbReference type="InterPro" id="IPR012910">
    <property type="entry name" value="Plug_dom"/>
</dbReference>
<evidence type="ECO:0000256" key="11">
    <source>
        <dbReference type="ARBA" id="ARBA00023136"/>
    </source>
</evidence>
<comment type="subcellular location">
    <subcellularLocation>
        <location evidence="1 14">Cell outer membrane</location>
        <topology evidence="1 14">Multi-pass membrane protein</topology>
    </subcellularLocation>
</comment>
<dbReference type="InterPro" id="IPR039426">
    <property type="entry name" value="TonB-dep_rcpt-like"/>
</dbReference>
<sequence>MTDHPRRRAPLSRPILRSLLGMAPAMAAVAQSQAPETAPVVVTGTRLGVSVMETPASVDVVEGSAMRRGQPGINLSEGLGGVPGLQVQNRQNYAQDLQVSSRGFGARSTFGVRGVRLYVDGIPATMPDGQGQTSNIDIGSLDRVEVLRGPFSALYGNSSGGVILAYTEDGAAPPSVSASVWGGSFGTWRYGAKASGAEGAVDYVLDLSRMTTDGFRDRSAARKNLGNAKLGVQLDDASRLTIVANSVDLKAQDPLGLTYAQFQDDPRSADLASQYDTRKTVRQTQGGLVYERHVDGANTLRVMLYYGQRDTTQFQAIPPAAQAAPTQAGGVIDLTRRYGGADLRWTSELEMAGRPLTLVGGFAYDTMRETRRGYQNFTGTGSSQQLGVQGAQRRDETNTVYNADPYVQASWRVAPQWTLDAGLRYSTVDFDSRDHYIVPGNGDDSGSARYRRALPVAAIGYEPAAGTRLYASYGRGFETPTLNEISYRPGGLPGLNFGLAPALSTHVEAGVKTRVGDGLLTAAVFQVSTDDEIVSAGSSGGRTTFRNAGRTRRDGLELGWSTRFAGQWRAQLAYTWLDARYRDDAGGGIRAGNRIPGIARQSAFASLGWAPPQGWQAAIEGRYLSQLYADDANDAATPGYAVAALSAGYIKQIGAWELNAYARVDNLFDRHYAGSVIVNESNGRYYEPAPGRSVGMGLGVTYRY</sequence>
<evidence type="ECO:0000259" key="18">
    <source>
        <dbReference type="Pfam" id="PF07715"/>
    </source>
</evidence>
<keyword evidence="6 14" id="KW-0812">Transmembrane</keyword>
<evidence type="ECO:0000256" key="3">
    <source>
        <dbReference type="ARBA" id="ARBA00022448"/>
    </source>
</evidence>
<reference evidence="19 20" key="1">
    <citation type="submission" date="2020-04" db="EMBL/GenBank/DDBJ databases">
        <authorList>
            <person name="De Canck E."/>
        </authorList>
    </citation>
    <scope>NUCLEOTIDE SEQUENCE [LARGE SCALE GENOMIC DNA]</scope>
    <source>
        <strain evidence="19 20">LMG 3458</strain>
    </source>
</reference>
<evidence type="ECO:0000256" key="15">
    <source>
        <dbReference type="RuleBase" id="RU003357"/>
    </source>
</evidence>
<dbReference type="Gene3D" id="2.170.130.10">
    <property type="entry name" value="TonB-dependent receptor, plug domain"/>
    <property type="match status" value="1"/>
</dbReference>
<keyword evidence="8" id="KW-0408">Iron</keyword>
<dbReference type="GO" id="GO:0009279">
    <property type="term" value="C:cell outer membrane"/>
    <property type="evidence" value="ECO:0007669"/>
    <property type="project" value="UniProtKB-SubCell"/>
</dbReference>
<feature type="domain" description="TonB-dependent receptor plug" evidence="18">
    <location>
        <begin position="51"/>
        <end position="162"/>
    </location>
</feature>
<evidence type="ECO:0000256" key="10">
    <source>
        <dbReference type="ARBA" id="ARBA00023077"/>
    </source>
</evidence>
<accession>A0A6S6ZA94</accession>
<evidence type="ECO:0000259" key="17">
    <source>
        <dbReference type="Pfam" id="PF00593"/>
    </source>
</evidence>
<dbReference type="Pfam" id="PF07715">
    <property type="entry name" value="Plug"/>
    <property type="match status" value="1"/>
</dbReference>
<dbReference type="InterPro" id="IPR037066">
    <property type="entry name" value="Plug_dom_sf"/>
</dbReference>
<evidence type="ECO:0000256" key="12">
    <source>
        <dbReference type="ARBA" id="ARBA00023170"/>
    </source>
</evidence>
<evidence type="ECO:0000256" key="5">
    <source>
        <dbReference type="ARBA" id="ARBA00022496"/>
    </source>
</evidence>
<feature type="domain" description="TonB-dependent receptor-like beta-barrel" evidence="17">
    <location>
        <begin position="234"/>
        <end position="667"/>
    </location>
</feature>
<dbReference type="AlphaFoldDB" id="A0A6S6ZA94"/>
<dbReference type="InterPro" id="IPR036942">
    <property type="entry name" value="Beta-barrel_TonB_sf"/>
</dbReference>
<gene>
    <name evidence="19" type="primary">btuB_1</name>
    <name evidence="19" type="ORF">LMG3458_00947</name>
</gene>
<keyword evidence="3 14" id="KW-0813">Transport</keyword>
<evidence type="ECO:0000313" key="19">
    <source>
        <dbReference type="EMBL" id="CAB3668057.1"/>
    </source>
</evidence>